<feature type="compositionally biased region" description="Basic residues" evidence="2">
    <location>
        <begin position="70"/>
        <end position="80"/>
    </location>
</feature>
<dbReference type="OMA" id="LTCIYTY"/>
<dbReference type="PANTHER" id="PTHR28006">
    <property type="entry name" value="MONOPOLIN COMPLEX SUBUNIT CSM1"/>
    <property type="match status" value="1"/>
</dbReference>
<protein>
    <recommendedName>
        <fullName evidence="5">Monopolin complex subunit Csm1/Pcs1 C-terminal domain-containing protein</fullName>
    </recommendedName>
</protein>
<keyword evidence="4" id="KW-1185">Reference proteome</keyword>
<feature type="region of interest" description="Disordered" evidence="2">
    <location>
        <begin position="19"/>
        <end position="171"/>
    </location>
</feature>
<dbReference type="EMBL" id="KN817525">
    <property type="protein sequence ID" value="KJA27049.1"/>
    <property type="molecule type" value="Genomic_DNA"/>
</dbReference>
<name>A0A0D2P7U3_HYPSF</name>
<reference evidence="4" key="1">
    <citation type="submission" date="2014-04" db="EMBL/GenBank/DDBJ databases">
        <title>Evolutionary Origins and Diversification of the Mycorrhizal Mutualists.</title>
        <authorList>
            <consortium name="DOE Joint Genome Institute"/>
            <consortium name="Mycorrhizal Genomics Consortium"/>
            <person name="Kohler A."/>
            <person name="Kuo A."/>
            <person name="Nagy L.G."/>
            <person name="Floudas D."/>
            <person name="Copeland A."/>
            <person name="Barry K.W."/>
            <person name="Cichocki N."/>
            <person name="Veneault-Fourrey C."/>
            <person name="LaButti K."/>
            <person name="Lindquist E.A."/>
            <person name="Lipzen A."/>
            <person name="Lundell T."/>
            <person name="Morin E."/>
            <person name="Murat C."/>
            <person name="Riley R."/>
            <person name="Ohm R."/>
            <person name="Sun H."/>
            <person name="Tunlid A."/>
            <person name="Henrissat B."/>
            <person name="Grigoriev I.V."/>
            <person name="Hibbett D.S."/>
            <person name="Martin F."/>
        </authorList>
    </citation>
    <scope>NUCLEOTIDE SEQUENCE [LARGE SCALE GENOMIC DNA]</scope>
    <source>
        <strain evidence="4">FD-334 SS-4</strain>
    </source>
</reference>
<evidence type="ECO:0000256" key="2">
    <source>
        <dbReference type="SAM" id="MobiDB-lite"/>
    </source>
</evidence>
<evidence type="ECO:0000313" key="3">
    <source>
        <dbReference type="EMBL" id="KJA27049.1"/>
    </source>
</evidence>
<dbReference type="GO" id="GO:1990644">
    <property type="term" value="F:microtubule site clamp"/>
    <property type="evidence" value="ECO:0007669"/>
    <property type="project" value="TreeGrafter"/>
</dbReference>
<sequence length="531" mass="58536">MSGADSDLGGFNSPVATKARAVTAGASKPSSSRAQAGPSRPAGGGTTNPARRKAITVDGSGDEDIQPPAKKGRVVRSRKPQQREEDLAEDEGDGVVEVDGDDIEEIEPAQPKLVARGGSKKPSPSTSKALVNGKGNAANGTLPSGATKGKSKARAKPPSKTRGQSEDEMEVEVVELADDQMEAEPEEGTARINQRTAVRGTKNGRVPPQISTGHDELVRLQEQLARANEHISDLTRQLTEIFQVRRTEPEQLLERMEAQHQSQARAQDNLIEELKVKLAQSDPLLRSGKTAVFELLTREEANKETEKLQNQLSTYREALHDREKQIKEKDDTIATLEQEKKDLKLELQLEIERGKNLASKSQRQPTSVTRPAAGFLSAHQDPKHSQAIKFYEDLTNLIIPNIRMQPGRFLDIPEWILNCCYTYNDVTDKEAGSKSLQFGIRLCHDLKSGESEPVERIEQLVDSVHYTPKDLDKETAEFVESLGFLNDAFTFERNQLSLFLRTLYDNISGEENDTNSKGDIEESEGSVVLLG</sequence>
<dbReference type="GO" id="GO:0033551">
    <property type="term" value="C:monopolin complex"/>
    <property type="evidence" value="ECO:0007669"/>
    <property type="project" value="InterPro"/>
</dbReference>
<dbReference type="GO" id="GO:0072686">
    <property type="term" value="C:mitotic spindle"/>
    <property type="evidence" value="ECO:0007669"/>
    <property type="project" value="TreeGrafter"/>
</dbReference>
<accession>A0A0D2P7U3</accession>
<evidence type="ECO:0008006" key="5">
    <source>
        <dbReference type="Google" id="ProtNLM"/>
    </source>
</evidence>
<feature type="compositionally biased region" description="Basic residues" evidence="2">
    <location>
        <begin position="149"/>
        <end position="159"/>
    </location>
</feature>
<dbReference type="GO" id="GO:0051315">
    <property type="term" value="P:attachment of mitotic spindle microtubules to kinetochore"/>
    <property type="evidence" value="ECO:0007669"/>
    <property type="project" value="TreeGrafter"/>
</dbReference>
<dbReference type="CDD" id="cd23787">
    <property type="entry name" value="RWD_CSM1"/>
    <property type="match status" value="1"/>
</dbReference>
<evidence type="ECO:0000256" key="1">
    <source>
        <dbReference type="SAM" id="Coils"/>
    </source>
</evidence>
<feature type="compositionally biased region" description="Acidic residues" evidence="2">
    <location>
        <begin position="86"/>
        <end position="107"/>
    </location>
</feature>
<dbReference type="InterPro" id="IPR040349">
    <property type="entry name" value="Csm1/Pcs1"/>
</dbReference>
<dbReference type="GO" id="GO:0034506">
    <property type="term" value="C:chromosome, centromeric core domain"/>
    <property type="evidence" value="ECO:0007669"/>
    <property type="project" value="TreeGrafter"/>
</dbReference>
<proteinExistence type="predicted"/>
<dbReference type="PANTHER" id="PTHR28006:SF1">
    <property type="entry name" value="MONOPOLIN COMPLEX SUBUNIT CSM1"/>
    <property type="match status" value="1"/>
</dbReference>
<gene>
    <name evidence="3" type="ORF">HYPSUDRAFT_212722</name>
</gene>
<dbReference type="AlphaFoldDB" id="A0A0D2P7U3"/>
<feature type="coiled-coil region" evidence="1">
    <location>
        <begin position="298"/>
        <end position="353"/>
    </location>
</feature>
<feature type="coiled-coil region" evidence="1">
    <location>
        <begin position="217"/>
        <end position="273"/>
    </location>
</feature>
<dbReference type="OrthoDB" id="3216420at2759"/>
<dbReference type="GO" id="GO:0045144">
    <property type="term" value="P:meiotic sister chromatid segregation"/>
    <property type="evidence" value="ECO:0007669"/>
    <property type="project" value="TreeGrafter"/>
</dbReference>
<organism evidence="3 4">
    <name type="scientific">Hypholoma sublateritium (strain FD-334 SS-4)</name>
    <dbReference type="NCBI Taxonomy" id="945553"/>
    <lineage>
        <taxon>Eukaryota</taxon>
        <taxon>Fungi</taxon>
        <taxon>Dikarya</taxon>
        <taxon>Basidiomycota</taxon>
        <taxon>Agaricomycotina</taxon>
        <taxon>Agaricomycetes</taxon>
        <taxon>Agaricomycetidae</taxon>
        <taxon>Agaricales</taxon>
        <taxon>Agaricineae</taxon>
        <taxon>Strophariaceae</taxon>
        <taxon>Hypholoma</taxon>
    </lineage>
</organism>
<dbReference type="STRING" id="945553.A0A0D2P7U3"/>
<keyword evidence="1" id="KW-0175">Coiled coil</keyword>
<evidence type="ECO:0000313" key="4">
    <source>
        <dbReference type="Proteomes" id="UP000054270"/>
    </source>
</evidence>
<dbReference type="Proteomes" id="UP000054270">
    <property type="component" value="Unassembled WGS sequence"/>
</dbReference>
<dbReference type="GO" id="GO:0005730">
    <property type="term" value="C:nucleolus"/>
    <property type="evidence" value="ECO:0007669"/>
    <property type="project" value="TreeGrafter"/>
</dbReference>